<reference evidence="1" key="1">
    <citation type="submission" date="2020-04" db="EMBL/GenBank/DDBJ databases">
        <authorList>
            <person name="Zhang T."/>
        </authorList>
    </citation>
    <scope>NUCLEOTIDE SEQUENCE</scope>
    <source>
        <strain evidence="1">HKST-UBA01</strain>
    </source>
</reference>
<proteinExistence type="predicted"/>
<evidence type="ECO:0000313" key="2">
    <source>
        <dbReference type="Proteomes" id="UP000697710"/>
    </source>
</evidence>
<comment type="caution">
    <text evidence="1">The sequence shown here is derived from an EMBL/GenBank/DDBJ whole genome shotgun (WGS) entry which is preliminary data.</text>
</comment>
<dbReference type="EMBL" id="JAGQHR010001048">
    <property type="protein sequence ID" value="MCA9730214.1"/>
    <property type="molecule type" value="Genomic_DNA"/>
</dbReference>
<feature type="non-terminal residue" evidence="1">
    <location>
        <position position="550"/>
    </location>
</feature>
<sequence length="550" mass="57526">DIEPSGIFAAPGSDPITLGEIGGRIIFATASYTGLPPVWSTDGTPEGTFPLPAVCSEYCDSRAAWVGTSPHQLFFLLRSGFGAGHTRIFATDGSVSGTVETVLPPDLAVAVSQPDGVSSFLILDERLLFQGSHPGPGYTLFSTGGSFAPLENLASSRAQFQLAALGDRVLAFSPSFLYGNSTEIRSTDGTPSGTLLIATVGDLQDVELATSGGSVVYFQGTGPGGVELWRSDGTSEGTFPISNLPDPNAQILAIRSFTDGVVATFRDVTMGTEVLISGGTIATTRIATSTGFDGSFEDSWSPDRFVALGSVALIIGSDGLRNTLLYSVPLASGPLVQLTDLCQPHCQGEVWIRRLGARAVFPVQRPGGPELWATEGSTSSTRKIADFCDLPCDGQLRPIASDGERLLFAAPGEHGSFWMTSGTIADTFSITDSSPASVTAPVGSASNRWAESGLGVAFPGRDAAHGAELWIGSLASRTSNLILDLNTTVPRNGRRFGAGTGGSANFILRDDSGLQYRVWHIDSPFDAVTLVEGLALPAIETYGPNDQLYA</sequence>
<organism evidence="1 2">
    <name type="scientific">Eiseniibacteriota bacterium</name>
    <dbReference type="NCBI Taxonomy" id="2212470"/>
    <lineage>
        <taxon>Bacteria</taxon>
        <taxon>Candidatus Eiseniibacteriota</taxon>
    </lineage>
</organism>
<dbReference type="AlphaFoldDB" id="A0A956RT69"/>
<reference evidence="1" key="2">
    <citation type="journal article" date="2021" name="Microbiome">
        <title>Successional dynamics and alternative stable states in a saline activated sludge microbial community over 9 years.</title>
        <authorList>
            <person name="Wang Y."/>
            <person name="Ye J."/>
            <person name="Ju F."/>
            <person name="Liu L."/>
            <person name="Boyd J.A."/>
            <person name="Deng Y."/>
            <person name="Parks D.H."/>
            <person name="Jiang X."/>
            <person name="Yin X."/>
            <person name="Woodcroft B.J."/>
            <person name="Tyson G.W."/>
            <person name="Hugenholtz P."/>
            <person name="Polz M.F."/>
            <person name="Zhang T."/>
        </authorList>
    </citation>
    <scope>NUCLEOTIDE SEQUENCE</scope>
    <source>
        <strain evidence="1">HKST-UBA01</strain>
    </source>
</reference>
<name>A0A956RT69_UNCEI</name>
<evidence type="ECO:0000313" key="1">
    <source>
        <dbReference type="EMBL" id="MCA9730214.1"/>
    </source>
</evidence>
<protein>
    <submittedName>
        <fullName evidence="1">Uncharacterized protein</fullName>
    </submittedName>
</protein>
<dbReference type="Proteomes" id="UP000697710">
    <property type="component" value="Unassembled WGS sequence"/>
</dbReference>
<accession>A0A956RT69</accession>
<gene>
    <name evidence="1" type="ORF">KC729_21195</name>
</gene>
<feature type="non-terminal residue" evidence="1">
    <location>
        <position position="1"/>
    </location>
</feature>